<evidence type="ECO:0000256" key="1">
    <source>
        <dbReference type="SAM" id="MobiDB-lite"/>
    </source>
</evidence>
<name>A0A251XHT8_CLAMM</name>
<dbReference type="Proteomes" id="UP000195062">
    <property type="component" value="Unassembled WGS sequence"/>
</dbReference>
<feature type="region of interest" description="Disordered" evidence="1">
    <location>
        <begin position="1"/>
        <end position="35"/>
    </location>
</feature>
<comment type="caution">
    <text evidence="2">The sequence shown here is derived from an EMBL/GenBank/DDBJ whole genome shotgun (WGS) entry which is preliminary data.</text>
</comment>
<evidence type="ECO:0000313" key="2">
    <source>
        <dbReference type="EMBL" id="OUE02589.1"/>
    </source>
</evidence>
<sequence>MSSCTVSGVVDGPSLTPSGLRTRDRKSTCAPSRSRVRSPIQMKCADVLYGVPVRESMRVMGRS</sequence>
<evidence type="ECO:0000313" key="3">
    <source>
        <dbReference type="Proteomes" id="UP000195062"/>
    </source>
</evidence>
<dbReference type="EMBL" id="MDHH01000002">
    <property type="protein sequence ID" value="OUE02589.1"/>
    <property type="molecule type" value="Genomic_DNA"/>
</dbReference>
<accession>A0A251XHT8</accession>
<keyword evidence="3" id="KW-1185">Reference proteome</keyword>
<dbReference type="AlphaFoldDB" id="A0A251XHT8"/>
<proteinExistence type="predicted"/>
<reference evidence="2 3" key="1">
    <citation type="submission" date="2016-08" db="EMBL/GenBank/DDBJ databases">
        <title>Genome sequence of Clavibacter michiganensis subsp. michiganensis strain CASJ007.</title>
        <authorList>
            <person name="Thapa S.P."/>
            <person name="Coaker G."/>
        </authorList>
    </citation>
    <scope>NUCLEOTIDE SEQUENCE [LARGE SCALE GENOMIC DNA]</scope>
    <source>
        <strain evidence="2">CASJ007</strain>
    </source>
</reference>
<organism evidence="2 3">
    <name type="scientific">Clavibacter michiganensis subsp. michiganensis</name>
    <dbReference type="NCBI Taxonomy" id="33013"/>
    <lineage>
        <taxon>Bacteria</taxon>
        <taxon>Bacillati</taxon>
        <taxon>Actinomycetota</taxon>
        <taxon>Actinomycetes</taxon>
        <taxon>Micrococcales</taxon>
        <taxon>Microbacteriaceae</taxon>
        <taxon>Clavibacter</taxon>
    </lineage>
</organism>
<protein>
    <submittedName>
        <fullName evidence="2">Uncharacterized protein</fullName>
    </submittedName>
</protein>
<gene>
    <name evidence="2" type="ORF">CMMCAS07_11265</name>
</gene>